<organism evidence="1 2">
    <name type="scientific">Flavobacterium restrictum</name>
    <dbReference type="NCBI Taxonomy" id="2594428"/>
    <lineage>
        <taxon>Bacteria</taxon>
        <taxon>Pseudomonadati</taxon>
        <taxon>Bacteroidota</taxon>
        <taxon>Flavobacteriia</taxon>
        <taxon>Flavobacteriales</taxon>
        <taxon>Flavobacteriaceae</taxon>
        <taxon>Flavobacterium</taxon>
    </lineage>
</organism>
<comment type="caution">
    <text evidence="1">The sequence shown here is derived from an EMBL/GenBank/DDBJ whole genome shotgun (WGS) entry which is preliminary data.</text>
</comment>
<gene>
    <name evidence="1" type="ORF">FNW21_09760</name>
</gene>
<reference evidence="1 2" key="1">
    <citation type="submission" date="2019-07" db="EMBL/GenBank/DDBJ databases">
        <title>Novel species of Flavobacterium.</title>
        <authorList>
            <person name="Liu Q."/>
            <person name="Xin Y.-H."/>
        </authorList>
    </citation>
    <scope>NUCLEOTIDE SEQUENCE [LARGE SCALE GENOMIC DNA]</scope>
    <source>
        <strain evidence="1 2">LB1R34</strain>
    </source>
</reference>
<sequence>MKAIKKYKYIFLGLGIFFSGCQNEINEEIHSSTETISTTTPLTALVQRVVMQKTIYDDLIDESNYCTVKFPYEVSVNGASIALKSESDYQKVKNNIDANANDNDDVAIQFPVTMVFYNYLEKVIANQKEYDYLLAYWNAKADLLSKINCLTIQFPIVINSYDSNNQIANATTITDEKTFFAFINSLTAAQFIAIKYPITITNWKSQQVVVTTNTQLENLIKETLDSCPDNVITVLDFDQVLTTGSWKIAYFYEDKDKTSSYNNYVFTFKSDYTVSVTKGYYTYNGTWSTAIVDGVRTFETKFESEYLKEINIDWNVFEYNASQLRFRQEEDANESDYLYFIKN</sequence>
<dbReference type="EMBL" id="VJZT01000009">
    <property type="protein sequence ID" value="TRX39211.1"/>
    <property type="molecule type" value="Genomic_DNA"/>
</dbReference>
<dbReference type="OrthoDB" id="832379at2"/>
<dbReference type="PROSITE" id="PS51257">
    <property type="entry name" value="PROKAR_LIPOPROTEIN"/>
    <property type="match status" value="1"/>
</dbReference>
<dbReference type="Proteomes" id="UP000316371">
    <property type="component" value="Unassembled WGS sequence"/>
</dbReference>
<keyword evidence="2" id="KW-1185">Reference proteome</keyword>
<name>A0A553E2E1_9FLAO</name>
<proteinExistence type="predicted"/>
<accession>A0A553E2E1</accession>
<dbReference type="AlphaFoldDB" id="A0A553E2E1"/>
<dbReference type="RefSeq" id="WP_144256554.1">
    <property type="nucleotide sequence ID" value="NZ_VJZT01000009.1"/>
</dbReference>
<protein>
    <recommendedName>
        <fullName evidence="3">Lipoprotein</fullName>
    </recommendedName>
</protein>
<evidence type="ECO:0008006" key="3">
    <source>
        <dbReference type="Google" id="ProtNLM"/>
    </source>
</evidence>
<evidence type="ECO:0000313" key="1">
    <source>
        <dbReference type="EMBL" id="TRX39211.1"/>
    </source>
</evidence>
<evidence type="ECO:0000313" key="2">
    <source>
        <dbReference type="Proteomes" id="UP000316371"/>
    </source>
</evidence>